<evidence type="ECO:0000313" key="7">
    <source>
        <dbReference type="Proteomes" id="UP000250235"/>
    </source>
</evidence>
<dbReference type="AlphaFoldDB" id="A0A2Z6ZY01"/>
<evidence type="ECO:0000256" key="2">
    <source>
        <dbReference type="ARBA" id="ARBA00022670"/>
    </source>
</evidence>
<keyword evidence="3" id="KW-0732">Signal</keyword>
<dbReference type="Pfam" id="PF05577">
    <property type="entry name" value="Peptidase_S28"/>
    <property type="match status" value="1"/>
</dbReference>
<accession>A0A2Z6ZY01</accession>
<dbReference type="OrthoDB" id="2130629at2759"/>
<dbReference type="GO" id="GO:0004180">
    <property type="term" value="F:carboxypeptidase activity"/>
    <property type="evidence" value="ECO:0007669"/>
    <property type="project" value="UniProtKB-KW"/>
</dbReference>
<evidence type="ECO:0000256" key="5">
    <source>
        <dbReference type="ARBA" id="ARBA00023180"/>
    </source>
</evidence>
<dbReference type="InterPro" id="IPR008758">
    <property type="entry name" value="Peptidase_S28"/>
</dbReference>
<reference evidence="6 7" key="1">
    <citation type="journal article" date="2015" name="Proc. Natl. Acad. Sci. U.S.A.">
        <title>The resurrection genome of Boea hygrometrica: A blueprint for survival of dehydration.</title>
        <authorList>
            <person name="Xiao L."/>
            <person name="Yang G."/>
            <person name="Zhang L."/>
            <person name="Yang X."/>
            <person name="Zhao S."/>
            <person name="Ji Z."/>
            <person name="Zhou Q."/>
            <person name="Hu M."/>
            <person name="Wang Y."/>
            <person name="Chen M."/>
            <person name="Xu Y."/>
            <person name="Jin H."/>
            <person name="Xiao X."/>
            <person name="Hu G."/>
            <person name="Bao F."/>
            <person name="Hu Y."/>
            <person name="Wan P."/>
            <person name="Li L."/>
            <person name="Deng X."/>
            <person name="Kuang T."/>
            <person name="Xiang C."/>
            <person name="Zhu J.K."/>
            <person name="Oliver M.J."/>
            <person name="He Y."/>
        </authorList>
    </citation>
    <scope>NUCLEOTIDE SEQUENCE [LARGE SCALE GENOMIC DNA]</scope>
    <source>
        <strain evidence="7">cv. XS01</strain>
    </source>
</reference>
<dbReference type="PANTHER" id="PTHR11010">
    <property type="entry name" value="PROTEASE S28 PRO-X CARBOXYPEPTIDASE-RELATED"/>
    <property type="match status" value="1"/>
</dbReference>
<proteinExistence type="inferred from homology"/>
<dbReference type="EMBL" id="KV021720">
    <property type="protein sequence ID" value="KZV14134.1"/>
    <property type="molecule type" value="Genomic_DNA"/>
</dbReference>
<dbReference type="GO" id="GO:0008239">
    <property type="term" value="F:dipeptidyl-peptidase activity"/>
    <property type="evidence" value="ECO:0007669"/>
    <property type="project" value="TreeGrafter"/>
</dbReference>
<dbReference type="GO" id="GO:0006508">
    <property type="term" value="P:proteolysis"/>
    <property type="evidence" value="ECO:0007669"/>
    <property type="project" value="UniProtKB-KW"/>
</dbReference>
<keyword evidence="6" id="KW-0121">Carboxypeptidase</keyword>
<keyword evidence="7" id="KW-1185">Reference proteome</keyword>
<sequence>MVMPIGRGENDTMFQAAPFDLHQFTEECTSSYGVPPRPHWITTYYGGHDIKSSLNRFGSNIIFSNGLRDPFSSGGVLQDLSKSVLAITTSNGSHCLDILPSQNTDPDWLIMQRKKEVHVIQRWIENYHKDISSRYQQLEQV</sequence>
<organism evidence="6 7">
    <name type="scientific">Dorcoceras hygrometricum</name>
    <dbReference type="NCBI Taxonomy" id="472368"/>
    <lineage>
        <taxon>Eukaryota</taxon>
        <taxon>Viridiplantae</taxon>
        <taxon>Streptophyta</taxon>
        <taxon>Embryophyta</taxon>
        <taxon>Tracheophyta</taxon>
        <taxon>Spermatophyta</taxon>
        <taxon>Magnoliopsida</taxon>
        <taxon>eudicotyledons</taxon>
        <taxon>Gunneridae</taxon>
        <taxon>Pentapetalae</taxon>
        <taxon>asterids</taxon>
        <taxon>lamiids</taxon>
        <taxon>Lamiales</taxon>
        <taxon>Gesneriaceae</taxon>
        <taxon>Didymocarpoideae</taxon>
        <taxon>Trichosporeae</taxon>
        <taxon>Loxocarpinae</taxon>
        <taxon>Dorcoceras</taxon>
    </lineage>
</organism>
<comment type="similarity">
    <text evidence="1">Belongs to the peptidase S28 family.</text>
</comment>
<evidence type="ECO:0000313" key="6">
    <source>
        <dbReference type="EMBL" id="KZV14134.1"/>
    </source>
</evidence>
<evidence type="ECO:0000256" key="1">
    <source>
        <dbReference type="ARBA" id="ARBA00011079"/>
    </source>
</evidence>
<name>A0A2Z6ZY01_9LAMI</name>
<keyword evidence="4" id="KW-0378">Hydrolase</keyword>
<keyword evidence="2" id="KW-0645">Protease</keyword>
<evidence type="ECO:0000256" key="3">
    <source>
        <dbReference type="ARBA" id="ARBA00022729"/>
    </source>
</evidence>
<protein>
    <submittedName>
        <fullName evidence="6">Lysosomal Pro-X carboxypeptidase</fullName>
    </submittedName>
</protein>
<keyword evidence="5" id="KW-0325">Glycoprotein</keyword>
<evidence type="ECO:0000256" key="4">
    <source>
        <dbReference type="ARBA" id="ARBA00022801"/>
    </source>
</evidence>
<dbReference type="PANTHER" id="PTHR11010:SF96">
    <property type="entry name" value="LYSOSOMAL PRO-X CARBOXYPEPTIDASE-LIKE ISOFORM X1"/>
    <property type="match status" value="1"/>
</dbReference>
<dbReference type="InterPro" id="IPR029058">
    <property type="entry name" value="AB_hydrolase_fold"/>
</dbReference>
<dbReference type="Gene3D" id="3.40.50.1820">
    <property type="entry name" value="alpha/beta hydrolase"/>
    <property type="match status" value="1"/>
</dbReference>
<gene>
    <name evidence="6" type="ORF">F511_44370</name>
</gene>
<dbReference type="Proteomes" id="UP000250235">
    <property type="component" value="Unassembled WGS sequence"/>
</dbReference>
<dbReference type="GO" id="GO:0070008">
    <property type="term" value="F:serine-type exopeptidase activity"/>
    <property type="evidence" value="ECO:0007669"/>
    <property type="project" value="InterPro"/>
</dbReference>